<name>A0A9E9C6L6_9CYAN</name>
<dbReference type="RefSeq" id="WP_268609169.1">
    <property type="nucleotide sequence ID" value="NZ_CP113797.1"/>
</dbReference>
<dbReference type="Proteomes" id="UP001163152">
    <property type="component" value="Chromosome"/>
</dbReference>
<sequence length="227" mass="26129">MLLLWSVVSYLEMQHALQWWFKRQSAQLSSESEQIHNGLLQEVFAIRRSLELSLIEETGVSLNQGHDWLHKAEKLHQSLEQLSDTLSPPFLSESLPLAMQCMLARQRNQSGLNLEVTLPSQWNDASSERNRIILMVLDELLKLALPKAAIEATQRIGLSADETTGELTVELTYPDLQTLTSLMQTKELKYLCCCFQCLAPGRCICQKENLTVIWRFRWRLQEAYPLQ</sequence>
<reference evidence="1" key="1">
    <citation type="submission" date="2022-12" db="EMBL/GenBank/DDBJ databases">
        <title>Polyphasic identification of a Novel Hot-Spring Cyanobacterium Ocullathermofonsia sinensis gen nov. sp. nov. and Genomic Insights on its Adaptations to the Thermal Habitat.</title>
        <authorList>
            <person name="Daroch M."/>
            <person name="Tang J."/>
            <person name="Jiang Y."/>
        </authorList>
    </citation>
    <scope>NUCLEOTIDE SEQUENCE</scope>
    <source>
        <strain evidence="1">PKUAC-SCTA174</strain>
    </source>
</reference>
<protein>
    <submittedName>
        <fullName evidence="1">Uncharacterized protein</fullName>
    </submittedName>
</protein>
<gene>
    <name evidence="1" type="ORF">OXH18_19690</name>
</gene>
<keyword evidence="2" id="KW-1185">Reference proteome</keyword>
<evidence type="ECO:0000313" key="1">
    <source>
        <dbReference type="EMBL" id="WAL59374.1"/>
    </source>
</evidence>
<dbReference type="KEGG" id="tsin:OXH18_19690"/>
<evidence type="ECO:0000313" key="2">
    <source>
        <dbReference type="Proteomes" id="UP001163152"/>
    </source>
</evidence>
<organism evidence="1 2">
    <name type="scientific">Thermocoleostomius sinensis A174</name>
    <dbReference type="NCBI Taxonomy" id="2016057"/>
    <lineage>
        <taxon>Bacteria</taxon>
        <taxon>Bacillati</taxon>
        <taxon>Cyanobacteriota</taxon>
        <taxon>Cyanophyceae</taxon>
        <taxon>Oculatellales</taxon>
        <taxon>Oculatellaceae</taxon>
        <taxon>Thermocoleostomius</taxon>
    </lineage>
</organism>
<proteinExistence type="predicted"/>
<dbReference type="AlphaFoldDB" id="A0A9E9C6L6"/>
<dbReference type="EMBL" id="CP113797">
    <property type="protein sequence ID" value="WAL59374.1"/>
    <property type="molecule type" value="Genomic_DNA"/>
</dbReference>
<accession>A0A9E9C6L6</accession>